<evidence type="ECO:0000256" key="6">
    <source>
        <dbReference type="PROSITE-ProRule" id="PRU00169"/>
    </source>
</evidence>
<dbReference type="InterPro" id="IPR003594">
    <property type="entry name" value="HATPase_dom"/>
</dbReference>
<organism evidence="9 10">
    <name type="scientific">candidate division KSB3 bacterium</name>
    <dbReference type="NCBI Taxonomy" id="2044937"/>
    <lineage>
        <taxon>Bacteria</taxon>
        <taxon>candidate division KSB3</taxon>
    </lineage>
</organism>
<protein>
    <recommendedName>
        <fullName evidence="2">histidine kinase</fullName>
        <ecNumber evidence="2">2.7.13.3</ecNumber>
    </recommendedName>
</protein>
<feature type="non-terminal residue" evidence="9">
    <location>
        <position position="1"/>
    </location>
</feature>
<dbReference type="SUPFAM" id="SSF55874">
    <property type="entry name" value="ATPase domain of HSP90 chaperone/DNA topoisomerase II/histidine kinase"/>
    <property type="match status" value="1"/>
</dbReference>
<dbReference type="PANTHER" id="PTHR43547">
    <property type="entry name" value="TWO-COMPONENT HISTIDINE KINASE"/>
    <property type="match status" value="1"/>
</dbReference>
<evidence type="ECO:0000313" key="9">
    <source>
        <dbReference type="EMBL" id="MBD3327235.1"/>
    </source>
</evidence>
<dbReference type="PROSITE" id="PS50109">
    <property type="entry name" value="HIS_KIN"/>
    <property type="match status" value="1"/>
</dbReference>
<dbReference type="Pfam" id="PF00072">
    <property type="entry name" value="Response_reg"/>
    <property type="match status" value="1"/>
</dbReference>
<dbReference type="Gene3D" id="3.30.565.10">
    <property type="entry name" value="Histidine kinase-like ATPase, C-terminal domain"/>
    <property type="match status" value="1"/>
</dbReference>
<dbReference type="InterPro" id="IPR036890">
    <property type="entry name" value="HATPase_C_sf"/>
</dbReference>
<evidence type="ECO:0000256" key="5">
    <source>
        <dbReference type="ARBA" id="ARBA00022777"/>
    </source>
</evidence>
<dbReference type="PRINTS" id="PR00344">
    <property type="entry name" value="BCTRLSENSOR"/>
</dbReference>
<dbReference type="EMBL" id="WJJP01000711">
    <property type="protein sequence ID" value="MBD3327235.1"/>
    <property type="molecule type" value="Genomic_DNA"/>
</dbReference>
<dbReference type="SMART" id="SM00448">
    <property type="entry name" value="REC"/>
    <property type="match status" value="1"/>
</dbReference>
<dbReference type="CDD" id="cd19920">
    <property type="entry name" value="REC_PA4781-like"/>
    <property type="match status" value="1"/>
</dbReference>
<dbReference type="SUPFAM" id="SSF52172">
    <property type="entry name" value="CheY-like"/>
    <property type="match status" value="1"/>
</dbReference>
<sequence length="333" mass="37929">FRVLIAQSGQSAIEQIAYDRPDIILLDILMPEMNGFETCRRLKQEETTQDIPVIFMTALSEPEHVVRGFEVGGVDYITKPFQQEEVLARIMTHLTLRRQQRELYAFFSIIAHDMHHAIVPMIGLSNLLSDDRFNGQNIPQVAQKMDSYVKQAHQLLENLVYWAGLHTHKIDMHREVFDLHNILLEIRGMLRAQARQKQIDLLDLVEPNTWVYADPKMTSTILRNLLTNSLKFTPHEGKLTISATKQGHYIESCVRDTGVGMSEDQLQKLFRIDQKFSTLGTDGESGSGLGLILCKELIEKQEGTIRIESTVDKGTQVIFTLPHKAATPDVEHT</sequence>
<dbReference type="InterPro" id="IPR001789">
    <property type="entry name" value="Sig_transdc_resp-reg_receiver"/>
</dbReference>
<dbReference type="InterPro" id="IPR005467">
    <property type="entry name" value="His_kinase_dom"/>
</dbReference>
<evidence type="ECO:0000256" key="4">
    <source>
        <dbReference type="ARBA" id="ARBA00022679"/>
    </source>
</evidence>
<dbReference type="GO" id="GO:0000155">
    <property type="term" value="F:phosphorelay sensor kinase activity"/>
    <property type="evidence" value="ECO:0007669"/>
    <property type="project" value="TreeGrafter"/>
</dbReference>
<accession>A0A9D5JZX6</accession>
<reference evidence="9" key="1">
    <citation type="submission" date="2019-11" db="EMBL/GenBank/DDBJ databases">
        <title>Microbial mats filling the niche in hypersaline microbial mats.</title>
        <authorList>
            <person name="Wong H.L."/>
            <person name="Macleod F.I."/>
            <person name="White R.A. III"/>
            <person name="Burns B.P."/>
        </authorList>
    </citation>
    <scope>NUCLEOTIDE SEQUENCE</scope>
    <source>
        <strain evidence="9">Rbin_158</strain>
    </source>
</reference>
<keyword evidence="5" id="KW-0418">Kinase</keyword>
<comment type="caution">
    <text evidence="9">The sequence shown here is derived from an EMBL/GenBank/DDBJ whole genome shotgun (WGS) entry which is preliminary data.</text>
</comment>
<dbReference type="InterPro" id="IPR011006">
    <property type="entry name" value="CheY-like_superfamily"/>
</dbReference>
<dbReference type="AlphaFoldDB" id="A0A9D5JZX6"/>
<dbReference type="PANTHER" id="PTHR43547:SF2">
    <property type="entry name" value="HYBRID SIGNAL TRANSDUCTION HISTIDINE KINASE C"/>
    <property type="match status" value="1"/>
</dbReference>
<dbReference type="EC" id="2.7.13.3" evidence="2"/>
<dbReference type="FunFam" id="3.30.565.10:FF:000006">
    <property type="entry name" value="Sensor histidine kinase WalK"/>
    <property type="match status" value="1"/>
</dbReference>
<evidence type="ECO:0000256" key="1">
    <source>
        <dbReference type="ARBA" id="ARBA00000085"/>
    </source>
</evidence>
<dbReference type="PROSITE" id="PS50110">
    <property type="entry name" value="RESPONSE_REGULATORY"/>
    <property type="match status" value="1"/>
</dbReference>
<evidence type="ECO:0000256" key="2">
    <source>
        <dbReference type="ARBA" id="ARBA00012438"/>
    </source>
</evidence>
<dbReference type="Pfam" id="PF02518">
    <property type="entry name" value="HATPase_c"/>
    <property type="match status" value="1"/>
</dbReference>
<comment type="catalytic activity">
    <reaction evidence="1">
        <text>ATP + protein L-histidine = ADP + protein N-phospho-L-histidine.</text>
        <dbReference type="EC" id="2.7.13.3"/>
    </reaction>
</comment>
<evidence type="ECO:0000313" key="10">
    <source>
        <dbReference type="Proteomes" id="UP000649604"/>
    </source>
</evidence>
<gene>
    <name evidence="9" type="ORF">GF339_21795</name>
</gene>
<dbReference type="Gene3D" id="3.40.50.2300">
    <property type="match status" value="1"/>
</dbReference>
<dbReference type="Proteomes" id="UP000649604">
    <property type="component" value="Unassembled WGS sequence"/>
</dbReference>
<dbReference type="InterPro" id="IPR004358">
    <property type="entry name" value="Sig_transdc_His_kin-like_C"/>
</dbReference>
<feature type="domain" description="Response regulatory" evidence="8">
    <location>
        <begin position="1"/>
        <end position="94"/>
    </location>
</feature>
<keyword evidence="4" id="KW-0808">Transferase</keyword>
<evidence type="ECO:0000259" key="8">
    <source>
        <dbReference type="PROSITE" id="PS50110"/>
    </source>
</evidence>
<feature type="modified residue" description="4-aspartylphosphate" evidence="6">
    <location>
        <position position="27"/>
    </location>
</feature>
<proteinExistence type="predicted"/>
<evidence type="ECO:0000259" key="7">
    <source>
        <dbReference type="PROSITE" id="PS50109"/>
    </source>
</evidence>
<name>A0A9D5JZX6_9BACT</name>
<evidence type="ECO:0000256" key="3">
    <source>
        <dbReference type="ARBA" id="ARBA00022553"/>
    </source>
</evidence>
<feature type="domain" description="Histidine kinase" evidence="7">
    <location>
        <begin position="109"/>
        <end position="325"/>
    </location>
</feature>
<dbReference type="SMART" id="SM00387">
    <property type="entry name" value="HATPase_c"/>
    <property type="match status" value="1"/>
</dbReference>
<keyword evidence="3 6" id="KW-0597">Phosphoprotein</keyword>